<evidence type="ECO:0000256" key="1">
    <source>
        <dbReference type="SAM" id="SignalP"/>
    </source>
</evidence>
<proteinExistence type="predicted"/>
<reference evidence="2 3" key="1">
    <citation type="submission" date="2021-06" db="EMBL/GenBank/DDBJ databases">
        <title>Complete genome of Haloferula helveola possessing various polysaccharide degrading enzymes.</title>
        <authorList>
            <person name="Takami H."/>
            <person name="Huang C."/>
            <person name="Hamasaki K."/>
        </authorList>
    </citation>
    <scope>NUCLEOTIDE SEQUENCE [LARGE SCALE GENOMIC DNA]</scope>
    <source>
        <strain evidence="2 3">CN-1</strain>
    </source>
</reference>
<dbReference type="RefSeq" id="WP_338690720.1">
    <property type="nucleotide sequence ID" value="NZ_AP024702.1"/>
</dbReference>
<dbReference type="Proteomes" id="UP001374893">
    <property type="component" value="Chromosome"/>
</dbReference>
<evidence type="ECO:0000313" key="3">
    <source>
        <dbReference type="Proteomes" id="UP001374893"/>
    </source>
</evidence>
<dbReference type="PROSITE" id="PS51257">
    <property type="entry name" value="PROKAR_LIPOPROTEIN"/>
    <property type="match status" value="1"/>
</dbReference>
<evidence type="ECO:0000313" key="2">
    <source>
        <dbReference type="EMBL" id="BCX48123.1"/>
    </source>
</evidence>
<dbReference type="EMBL" id="AP024702">
    <property type="protein sequence ID" value="BCX48123.1"/>
    <property type="molecule type" value="Genomic_DNA"/>
</dbReference>
<keyword evidence="3" id="KW-1185">Reference proteome</keyword>
<keyword evidence="1" id="KW-0732">Signal</keyword>
<organism evidence="2 3">
    <name type="scientific">Haloferula helveola</name>
    <dbReference type="NCBI Taxonomy" id="490095"/>
    <lineage>
        <taxon>Bacteria</taxon>
        <taxon>Pseudomonadati</taxon>
        <taxon>Verrucomicrobiota</taxon>
        <taxon>Verrucomicrobiia</taxon>
        <taxon>Verrucomicrobiales</taxon>
        <taxon>Verrucomicrobiaceae</taxon>
        <taxon>Haloferula</taxon>
    </lineage>
</organism>
<sequence>MKKWMMAAAAVLAMMATSCIEHHVTIELNKDGSGTVTEESTLSAATIAMIEQMAAGLGGEGGEAADPTADMMDKAKAEEKAKTMGEGVTVKSIEKIDDGARKGAKITYAFEDINKVKYGFGDSLNDMGPGEEAGGADKSEPIEFSYADGVLTVKNPNIGKAEEAAADEEVPEVDPGAMAQAQMLKGMKMSMKLKCPGGIAETNATHHEGDTVTLISMDMDKLLEDPAAFAKLQKAQPESPAEMTEALKGVEGVKVDANEELKVTLK</sequence>
<protein>
    <recommendedName>
        <fullName evidence="4">Lipoprotein</fullName>
    </recommendedName>
</protein>
<feature type="chain" id="PRO_5045904256" description="Lipoprotein" evidence="1">
    <location>
        <begin position="24"/>
        <end position="266"/>
    </location>
</feature>
<accession>A0ABN6H3H0</accession>
<evidence type="ECO:0008006" key="4">
    <source>
        <dbReference type="Google" id="ProtNLM"/>
    </source>
</evidence>
<name>A0ABN6H3H0_9BACT</name>
<feature type="signal peptide" evidence="1">
    <location>
        <begin position="1"/>
        <end position="23"/>
    </location>
</feature>
<gene>
    <name evidence="2" type="ORF">HAHE_20310</name>
</gene>